<evidence type="ECO:0000256" key="1">
    <source>
        <dbReference type="SAM" id="MobiDB-lite"/>
    </source>
</evidence>
<protein>
    <submittedName>
        <fullName evidence="2">Uncharacterized protein</fullName>
    </submittedName>
</protein>
<dbReference type="EMBL" id="CAICTM010000192">
    <property type="protein sequence ID" value="CAB9504324.1"/>
    <property type="molecule type" value="Genomic_DNA"/>
</dbReference>
<evidence type="ECO:0000313" key="2">
    <source>
        <dbReference type="EMBL" id="CAB9504324.1"/>
    </source>
</evidence>
<feature type="compositionally biased region" description="Low complexity" evidence="1">
    <location>
        <begin position="59"/>
        <end position="75"/>
    </location>
</feature>
<accession>A0A9N8DKK1</accession>
<feature type="compositionally biased region" description="Low complexity" evidence="1">
    <location>
        <begin position="82"/>
        <end position="100"/>
    </location>
</feature>
<gene>
    <name evidence="2" type="ORF">SEMRO_193_G082640.1</name>
</gene>
<sequence length="254" mass="27249">MGSTNANATATTSTGNTGSAYRPPPRPPSDDSGTVPMPATPADETTDDTDGDIPINLAGSIDVDGITTGDTTGDTRATRPMSAASVATSAASTSSGSTETAALGSGIVVPHRTLTATCLMTIDFFSEHDDQDGLRPRPPPPTPTLQELNAMLFETQRFVNHLYATDLGSAHEFVGFAISNSQLRAQSQQQGYQVQVAYRGVYNFLQSSTMDKDTILRILYEADYPDFITNYIWLSPPAKQNVFYDTHQVQIVCQ</sequence>
<reference evidence="2" key="1">
    <citation type="submission" date="2020-06" db="EMBL/GenBank/DDBJ databases">
        <authorList>
            <consortium name="Plant Systems Biology data submission"/>
        </authorList>
    </citation>
    <scope>NUCLEOTIDE SEQUENCE</scope>
    <source>
        <strain evidence="2">D6</strain>
    </source>
</reference>
<evidence type="ECO:0000313" key="3">
    <source>
        <dbReference type="Proteomes" id="UP001153069"/>
    </source>
</evidence>
<name>A0A9N8DKK1_9STRA</name>
<keyword evidence="3" id="KW-1185">Reference proteome</keyword>
<dbReference type="Proteomes" id="UP001153069">
    <property type="component" value="Unassembled WGS sequence"/>
</dbReference>
<dbReference type="AlphaFoldDB" id="A0A9N8DKK1"/>
<proteinExistence type="predicted"/>
<feature type="compositionally biased region" description="Low complexity" evidence="1">
    <location>
        <begin position="1"/>
        <end position="20"/>
    </location>
</feature>
<organism evidence="2 3">
    <name type="scientific">Seminavis robusta</name>
    <dbReference type="NCBI Taxonomy" id="568900"/>
    <lineage>
        <taxon>Eukaryota</taxon>
        <taxon>Sar</taxon>
        <taxon>Stramenopiles</taxon>
        <taxon>Ochrophyta</taxon>
        <taxon>Bacillariophyta</taxon>
        <taxon>Bacillariophyceae</taxon>
        <taxon>Bacillariophycidae</taxon>
        <taxon>Naviculales</taxon>
        <taxon>Naviculaceae</taxon>
        <taxon>Seminavis</taxon>
    </lineage>
</organism>
<comment type="caution">
    <text evidence="2">The sequence shown here is derived from an EMBL/GenBank/DDBJ whole genome shotgun (WGS) entry which is preliminary data.</text>
</comment>
<feature type="region of interest" description="Disordered" evidence="1">
    <location>
        <begin position="1"/>
        <end position="100"/>
    </location>
</feature>